<dbReference type="GO" id="GO:0005829">
    <property type="term" value="C:cytosol"/>
    <property type="evidence" value="ECO:0007669"/>
    <property type="project" value="TreeGrafter"/>
</dbReference>
<dbReference type="PANTHER" id="PTHR45527">
    <property type="entry name" value="NONRIBOSOMAL PEPTIDE SYNTHETASE"/>
    <property type="match status" value="1"/>
</dbReference>
<dbReference type="NCBIfam" id="TIGR01733">
    <property type="entry name" value="AA-adenyl-dom"/>
    <property type="match status" value="1"/>
</dbReference>
<dbReference type="Pfam" id="PF00550">
    <property type="entry name" value="PP-binding"/>
    <property type="match status" value="1"/>
</dbReference>
<accession>A0A7H8N6L3</accession>
<dbReference type="InterPro" id="IPR020845">
    <property type="entry name" value="AMP-binding_CS"/>
</dbReference>
<dbReference type="InterPro" id="IPR025110">
    <property type="entry name" value="AMP-bd_C"/>
</dbReference>
<dbReference type="InterPro" id="IPR029058">
    <property type="entry name" value="AB_hydrolase_fold"/>
</dbReference>
<dbReference type="InterPro" id="IPR036736">
    <property type="entry name" value="ACP-like_sf"/>
</dbReference>
<comment type="similarity">
    <text evidence="2">Belongs to the ATP-dependent AMP-binding enzyme family.</text>
</comment>
<dbReference type="Gene3D" id="3.40.50.1820">
    <property type="entry name" value="alpha/beta hydrolase"/>
    <property type="match status" value="1"/>
</dbReference>
<dbReference type="GO" id="GO:0047527">
    <property type="term" value="F:2,3-dihydroxybenzoate-serine ligase activity"/>
    <property type="evidence" value="ECO:0007669"/>
    <property type="project" value="TreeGrafter"/>
</dbReference>
<dbReference type="InterPro" id="IPR010071">
    <property type="entry name" value="AA_adenyl_dom"/>
</dbReference>
<dbReference type="GO" id="GO:0043041">
    <property type="term" value="P:amino acid activation for nonribosomal peptide biosynthetic process"/>
    <property type="evidence" value="ECO:0007669"/>
    <property type="project" value="TreeGrafter"/>
</dbReference>
<dbReference type="SUPFAM" id="SSF56801">
    <property type="entry name" value="Acetyl-CoA synthetase-like"/>
    <property type="match status" value="1"/>
</dbReference>
<dbReference type="InterPro" id="IPR045851">
    <property type="entry name" value="AMP-bd_C_sf"/>
</dbReference>
<dbReference type="PROSITE" id="PS00455">
    <property type="entry name" value="AMP_BINDING"/>
    <property type="match status" value="1"/>
</dbReference>
<dbReference type="Gene3D" id="2.30.38.10">
    <property type="entry name" value="Luciferase, Domain 3"/>
    <property type="match status" value="1"/>
</dbReference>
<dbReference type="CDD" id="cd17646">
    <property type="entry name" value="A_NRPS_AB3403-like"/>
    <property type="match status" value="1"/>
</dbReference>
<dbReference type="GO" id="GO:0008610">
    <property type="term" value="P:lipid biosynthetic process"/>
    <property type="evidence" value="ECO:0007669"/>
    <property type="project" value="UniProtKB-ARBA"/>
</dbReference>
<dbReference type="FunFam" id="3.40.50.980:FF:000001">
    <property type="entry name" value="Non-ribosomal peptide synthetase"/>
    <property type="match status" value="1"/>
</dbReference>
<gene>
    <name evidence="7" type="ORF">HUT08_12055</name>
</gene>
<sequence length="1395" mass="151569">MRLPLSNGQNEIWFSQQLDPESTQFRIGEYIEIHGPVDAGLMEKAMRQAVAEAEPLNTRFGDDGGIPWQVYEPITEWDFPVLDVSAEDDPDAAAEEWMRADLARVLDLTRDPLFRYALFKLEPERYAWYQGLHHIVTDAAGGALVARRTAELYTALATGTDAPPSPLGPLRLLLDKDARYRASDDFAKDREYWTERFRDYPEPARLAGRRATVFESRIRETVFLSEEEAVRLRASARAAGTHWSALMIAATAAYLHRLTGERDIILSLPVAARTDAEARTVPGMFANLLPLRIPVHGETRVRDLLKQVSREVRQALRHQRYRKIDLARDLQLPDGGRGFNGPHVNIMSFGYDFTYDGHRVTAHNLSNGLVEDLAIMAYDRSDGTGVRIDLNANTDLYSEAELATHRRRFIDLVSEFADADPEAQQRTVGSIELLSAEERERVLFDWSGGTRASDTGGEDTSVATVTTEATEATADTLPALLAAQATRTPERQALVAGDERLSHAELDAAASRLAHLLAARGAGPERTVAVALPRSADLVVTLLAVLKTGAAYLPLDLDHPAERLGYLLTDAAPALLVTRSDAAPEVGPAADVPTLTLDDSEVRQVLATQPADVPPPRPPLPGHPAYVIYTSGSTGRPKGVPVPHEAIVNRLRWMQDTYQLGAEDRVLQKTTAGFDVSVWEFFWPLLAGATLVLARPGGHKDPVYLARVIQEQSITTAHFVPPMLDVFLAEPDAARCRSLRRVFCSGEALSRETAERFHAELPQARLHNLYGPTEAAVDVTYHPVEPGESGPVPIGRPVAGTRLYVLDEGLRPCPPGAPGELYLAGVQLARGYHRRPALTAGRFVADPYAHLYGVPGERMYRTGDLARWRADGAVEYLGRTDHQVKLRGFRIELGEIEAALRALPRVAQAVALVRTDTPGDQRLVAYVTAEPAETPDTSETSDTADAADAAGTTETGADADGDGASPLDVPALRAELGRTLPDYMVPAALVVLDALPLNVNGKVDRAALPAPDVTVSAAGRPPRTPHEELLCELFGEVLGLSQVTIDDDFFHLGGHSLLASQLVSRVRSAHGVELTIRDLFAAPTPERLAHRLDAALAAATEAGPAARHGLEPLLALRADGTRPPLFCVHPGGGLGWLYSGLLPHLGVDQPVYVLQARALSEPGSHPSAVAEMAADYLAQIRAVQPSGPYHLLGWSFGGLVAHSMAVQLRRAGEETGLLAVLDAYPDYRHTFDDLPRLSKRQWLGLLLDDVGGRDLAAPGPEAAGAPAEEELAADLSRETGLPAHLLEGRESFPLLDIFRNDLELMRTFTPEAYAGDMLLFTADLDIPGYQRDPAHTPRAWEPYVGGLLDVHRVRAQHYHLMRPEHVAVIGPVVAAALRSPRTAASSAAARPALAH</sequence>
<organism evidence="7 8">
    <name type="scientific">Streptomyces buecherae</name>
    <dbReference type="NCBI Taxonomy" id="2763006"/>
    <lineage>
        <taxon>Bacteria</taxon>
        <taxon>Bacillati</taxon>
        <taxon>Actinomycetota</taxon>
        <taxon>Actinomycetes</taxon>
        <taxon>Kitasatosporales</taxon>
        <taxon>Streptomycetaceae</taxon>
        <taxon>Streptomyces</taxon>
    </lineage>
</organism>
<dbReference type="GO" id="GO:0009239">
    <property type="term" value="P:enterobactin biosynthetic process"/>
    <property type="evidence" value="ECO:0007669"/>
    <property type="project" value="TreeGrafter"/>
</dbReference>
<dbReference type="FunFam" id="3.40.50.12780:FF:000012">
    <property type="entry name" value="Non-ribosomal peptide synthetase"/>
    <property type="match status" value="1"/>
</dbReference>
<dbReference type="InterPro" id="IPR023213">
    <property type="entry name" value="CAT-like_dom_sf"/>
</dbReference>
<dbReference type="InterPro" id="IPR001031">
    <property type="entry name" value="Thioesterase"/>
</dbReference>
<dbReference type="SUPFAM" id="SSF53474">
    <property type="entry name" value="alpha/beta-Hydrolases"/>
    <property type="match status" value="1"/>
</dbReference>
<feature type="region of interest" description="Disordered" evidence="5">
    <location>
        <begin position="929"/>
        <end position="965"/>
    </location>
</feature>
<feature type="domain" description="Carrier" evidence="6">
    <location>
        <begin position="1021"/>
        <end position="1096"/>
    </location>
</feature>
<dbReference type="InterPro" id="IPR020806">
    <property type="entry name" value="PKS_PP-bd"/>
</dbReference>
<dbReference type="PANTHER" id="PTHR45527:SF1">
    <property type="entry name" value="FATTY ACID SYNTHASE"/>
    <property type="match status" value="1"/>
</dbReference>
<dbReference type="SUPFAM" id="SSF47336">
    <property type="entry name" value="ACP-like"/>
    <property type="match status" value="1"/>
</dbReference>
<dbReference type="PROSITE" id="PS50075">
    <property type="entry name" value="CARRIER"/>
    <property type="match status" value="1"/>
</dbReference>
<dbReference type="GO" id="GO:0009366">
    <property type="term" value="C:enterobactin synthetase complex"/>
    <property type="evidence" value="ECO:0007669"/>
    <property type="project" value="TreeGrafter"/>
</dbReference>
<dbReference type="RefSeq" id="WP_176161885.1">
    <property type="nucleotide sequence ID" value="NZ_CP054929.1"/>
</dbReference>
<dbReference type="GO" id="GO:0072330">
    <property type="term" value="P:monocarboxylic acid biosynthetic process"/>
    <property type="evidence" value="ECO:0007669"/>
    <property type="project" value="UniProtKB-ARBA"/>
</dbReference>
<name>A0A7H8N6L3_9ACTN</name>
<comment type="cofactor">
    <cofactor evidence="1">
        <name>pantetheine 4'-phosphate</name>
        <dbReference type="ChEBI" id="CHEBI:47942"/>
    </cofactor>
</comment>
<evidence type="ECO:0000256" key="5">
    <source>
        <dbReference type="SAM" id="MobiDB-lite"/>
    </source>
</evidence>
<proteinExistence type="inferred from homology"/>
<evidence type="ECO:0000256" key="2">
    <source>
        <dbReference type="ARBA" id="ARBA00006432"/>
    </source>
</evidence>
<dbReference type="Proteomes" id="UP000509303">
    <property type="component" value="Chromosome"/>
</dbReference>
<reference evidence="7 8" key="1">
    <citation type="submission" date="2020-06" db="EMBL/GenBank/DDBJ databases">
        <title>Genome mining for natural products.</title>
        <authorList>
            <person name="Zhang B."/>
            <person name="Shi J."/>
            <person name="Ge H."/>
        </authorList>
    </citation>
    <scope>NUCLEOTIDE SEQUENCE [LARGE SCALE GENOMIC DNA]</scope>
    <source>
        <strain evidence="7 8">NA00687</strain>
    </source>
</reference>
<dbReference type="EMBL" id="CP054929">
    <property type="protein sequence ID" value="QKW50150.1"/>
    <property type="molecule type" value="Genomic_DNA"/>
</dbReference>
<feature type="compositionally biased region" description="Low complexity" evidence="5">
    <location>
        <begin position="932"/>
        <end position="965"/>
    </location>
</feature>
<keyword evidence="4" id="KW-0597">Phosphoprotein</keyword>
<keyword evidence="8" id="KW-1185">Reference proteome</keyword>
<dbReference type="InterPro" id="IPR009081">
    <property type="entry name" value="PP-bd_ACP"/>
</dbReference>
<dbReference type="Pfam" id="PF13193">
    <property type="entry name" value="AMP-binding_C"/>
    <property type="match status" value="1"/>
</dbReference>
<dbReference type="FunFam" id="2.30.38.10:FF:000001">
    <property type="entry name" value="Non-ribosomal peptide synthetase PvdI"/>
    <property type="match status" value="1"/>
</dbReference>
<evidence type="ECO:0000256" key="4">
    <source>
        <dbReference type="ARBA" id="ARBA00022553"/>
    </source>
</evidence>
<dbReference type="Gene3D" id="3.30.300.30">
    <property type="match status" value="1"/>
</dbReference>
<dbReference type="FunFam" id="1.10.1200.10:FF:000016">
    <property type="entry name" value="Non-ribosomal peptide synthase"/>
    <property type="match status" value="1"/>
</dbReference>
<evidence type="ECO:0000313" key="8">
    <source>
        <dbReference type="Proteomes" id="UP000509303"/>
    </source>
</evidence>
<dbReference type="GO" id="GO:0031177">
    <property type="term" value="F:phosphopantetheine binding"/>
    <property type="evidence" value="ECO:0007669"/>
    <property type="project" value="InterPro"/>
</dbReference>
<protein>
    <submittedName>
        <fullName evidence="7">Amino acid adenylation domain-containing protein</fullName>
    </submittedName>
</protein>
<evidence type="ECO:0000259" key="6">
    <source>
        <dbReference type="PROSITE" id="PS50075"/>
    </source>
</evidence>
<dbReference type="Gene3D" id="3.40.50.980">
    <property type="match status" value="2"/>
</dbReference>
<dbReference type="FunFam" id="3.40.50.980:FF:000002">
    <property type="entry name" value="Enterobactin synthetase component F"/>
    <property type="match status" value="1"/>
</dbReference>
<dbReference type="Gene3D" id="3.30.559.10">
    <property type="entry name" value="Chloramphenicol acetyltransferase-like domain"/>
    <property type="match status" value="1"/>
</dbReference>
<keyword evidence="3" id="KW-0596">Phosphopantetheine</keyword>
<dbReference type="InterPro" id="IPR001242">
    <property type="entry name" value="Condensation_dom"/>
</dbReference>
<dbReference type="SMART" id="SM00823">
    <property type="entry name" value="PKS_PP"/>
    <property type="match status" value="1"/>
</dbReference>
<dbReference type="InterPro" id="IPR000873">
    <property type="entry name" value="AMP-dep_synth/lig_dom"/>
</dbReference>
<dbReference type="Pfam" id="PF00975">
    <property type="entry name" value="Thioesterase"/>
    <property type="match status" value="1"/>
</dbReference>
<evidence type="ECO:0000256" key="1">
    <source>
        <dbReference type="ARBA" id="ARBA00001957"/>
    </source>
</evidence>
<dbReference type="SUPFAM" id="SSF52777">
    <property type="entry name" value="CoA-dependent acyltransferases"/>
    <property type="match status" value="2"/>
</dbReference>
<dbReference type="Gene3D" id="3.30.559.30">
    <property type="entry name" value="Nonribosomal peptide synthetase, condensation domain"/>
    <property type="match status" value="1"/>
</dbReference>
<dbReference type="Pfam" id="PF00668">
    <property type="entry name" value="Condensation"/>
    <property type="match status" value="1"/>
</dbReference>
<evidence type="ECO:0000313" key="7">
    <source>
        <dbReference type="EMBL" id="QKW50150.1"/>
    </source>
</evidence>
<dbReference type="Pfam" id="PF00501">
    <property type="entry name" value="AMP-binding"/>
    <property type="match status" value="1"/>
</dbReference>
<evidence type="ECO:0000256" key="3">
    <source>
        <dbReference type="ARBA" id="ARBA00022450"/>
    </source>
</evidence>